<dbReference type="Pfam" id="PF25597">
    <property type="entry name" value="SH3_retrovirus"/>
    <property type="match status" value="1"/>
</dbReference>
<name>A0ABQ5C8I9_9ASTR</name>
<evidence type="ECO:0000259" key="1">
    <source>
        <dbReference type="Pfam" id="PF25597"/>
    </source>
</evidence>
<accession>A0ABQ5C8I9</accession>
<dbReference type="InterPro" id="IPR057670">
    <property type="entry name" value="SH3_retrovirus"/>
</dbReference>
<organism evidence="2 3">
    <name type="scientific">Tanacetum coccineum</name>
    <dbReference type="NCBI Taxonomy" id="301880"/>
    <lineage>
        <taxon>Eukaryota</taxon>
        <taxon>Viridiplantae</taxon>
        <taxon>Streptophyta</taxon>
        <taxon>Embryophyta</taxon>
        <taxon>Tracheophyta</taxon>
        <taxon>Spermatophyta</taxon>
        <taxon>Magnoliopsida</taxon>
        <taxon>eudicotyledons</taxon>
        <taxon>Gunneridae</taxon>
        <taxon>Pentapetalae</taxon>
        <taxon>asterids</taxon>
        <taxon>campanulids</taxon>
        <taxon>Asterales</taxon>
        <taxon>Asteraceae</taxon>
        <taxon>Asteroideae</taxon>
        <taxon>Anthemideae</taxon>
        <taxon>Anthemidinae</taxon>
        <taxon>Tanacetum</taxon>
    </lineage>
</organism>
<comment type="caution">
    <text evidence="2">The sequence shown here is derived from an EMBL/GenBank/DDBJ whole genome shotgun (WGS) entry which is preliminary data.</text>
</comment>
<protein>
    <submittedName>
        <fullName evidence="2">Copia protein</fullName>
    </submittedName>
</protein>
<keyword evidence="3" id="KW-1185">Reference proteome</keyword>
<reference evidence="2" key="1">
    <citation type="journal article" date="2022" name="Int. J. Mol. Sci.">
        <title>Draft Genome of Tanacetum Coccineum: Genomic Comparison of Closely Related Tanacetum-Family Plants.</title>
        <authorList>
            <person name="Yamashiro T."/>
            <person name="Shiraishi A."/>
            <person name="Nakayama K."/>
            <person name="Satake H."/>
        </authorList>
    </citation>
    <scope>NUCLEOTIDE SEQUENCE</scope>
</reference>
<gene>
    <name evidence="2" type="ORF">Tco_0892379</name>
</gene>
<proteinExistence type="predicted"/>
<evidence type="ECO:0000313" key="3">
    <source>
        <dbReference type="Proteomes" id="UP001151760"/>
    </source>
</evidence>
<dbReference type="EMBL" id="BQNB010013968">
    <property type="protein sequence ID" value="GJT22442.1"/>
    <property type="molecule type" value="Genomic_DNA"/>
</dbReference>
<sequence length="251" mass="28045">MGGRRIRGQEMMARGFVLVVIKKVIQLISALKIYRYPDLYKRKKAKKQGKIAANVSTGLDDHFNGDTPFDLGNENKIWVNQGGDFNQKLVVAVCQEVLRMFKGKGVKSSASREHANKFENRGVKCVLIGYPVNQKGYKLYNWETKEVFLSRDVVFEENVFPFKQPITPSNDQNLPNYPIVETNPLEETVLPNTPLPSTTHTPNFDFHEPAVGNVVEPVLNDPYPSTSSSVLVSVTPLKWVASEGMSGSVTS</sequence>
<reference evidence="2" key="2">
    <citation type="submission" date="2022-01" db="EMBL/GenBank/DDBJ databases">
        <authorList>
            <person name="Yamashiro T."/>
            <person name="Shiraishi A."/>
            <person name="Satake H."/>
            <person name="Nakayama K."/>
        </authorList>
    </citation>
    <scope>NUCLEOTIDE SEQUENCE</scope>
</reference>
<dbReference type="Proteomes" id="UP001151760">
    <property type="component" value="Unassembled WGS sequence"/>
</dbReference>
<feature type="domain" description="Retroviral polymerase SH3-like" evidence="1">
    <location>
        <begin position="112"/>
        <end position="165"/>
    </location>
</feature>
<evidence type="ECO:0000313" key="2">
    <source>
        <dbReference type="EMBL" id="GJT22442.1"/>
    </source>
</evidence>